<dbReference type="EMBL" id="JAULSW010000002">
    <property type="protein sequence ID" value="KAK3391039.1"/>
    <property type="molecule type" value="Genomic_DNA"/>
</dbReference>
<evidence type="ECO:0000313" key="3">
    <source>
        <dbReference type="Proteomes" id="UP001285441"/>
    </source>
</evidence>
<reference evidence="2" key="1">
    <citation type="journal article" date="2023" name="Mol. Phylogenet. Evol.">
        <title>Genome-scale phylogeny and comparative genomics of the fungal order Sordariales.</title>
        <authorList>
            <person name="Hensen N."/>
            <person name="Bonometti L."/>
            <person name="Westerberg I."/>
            <person name="Brannstrom I.O."/>
            <person name="Guillou S."/>
            <person name="Cros-Aarteil S."/>
            <person name="Calhoun S."/>
            <person name="Haridas S."/>
            <person name="Kuo A."/>
            <person name="Mondo S."/>
            <person name="Pangilinan J."/>
            <person name="Riley R."/>
            <person name="LaButti K."/>
            <person name="Andreopoulos B."/>
            <person name="Lipzen A."/>
            <person name="Chen C."/>
            <person name="Yan M."/>
            <person name="Daum C."/>
            <person name="Ng V."/>
            <person name="Clum A."/>
            <person name="Steindorff A."/>
            <person name="Ohm R.A."/>
            <person name="Martin F."/>
            <person name="Silar P."/>
            <person name="Natvig D.O."/>
            <person name="Lalanne C."/>
            <person name="Gautier V."/>
            <person name="Ament-Velasquez S.L."/>
            <person name="Kruys A."/>
            <person name="Hutchinson M.I."/>
            <person name="Powell A.J."/>
            <person name="Barry K."/>
            <person name="Miller A.N."/>
            <person name="Grigoriev I.V."/>
            <person name="Debuchy R."/>
            <person name="Gladieux P."/>
            <person name="Hiltunen Thoren M."/>
            <person name="Johannesson H."/>
        </authorList>
    </citation>
    <scope>NUCLEOTIDE SEQUENCE</scope>
    <source>
        <strain evidence="2">CBS 232.78</strain>
    </source>
</reference>
<dbReference type="Proteomes" id="UP001285441">
    <property type="component" value="Unassembled WGS sequence"/>
</dbReference>
<feature type="signal peptide" evidence="1">
    <location>
        <begin position="1"/>
        <end position="18"/>
    </location>
</feature>
<dbReference type="AlphaFoldDB" id="A0AAE0P0K1"/>
<keyword evidence="1" id="KW-0732">Signal</keyword>
<comment type="caution">
    <text evidence="2">The sequence shown here is derived from an EMBL/GenBank/DDBJ whole genome shotgun (WGS) entry which is preliminary data.</text>
</comment>
<evidence type="ECO:0000313" key="2">
    <source>
        <dbReference type="EMBL" id="KAK3391039.1"/>
    </source>
</evidence>
<sequence>MSCCQAIVLCCTSLQCWPAGPHLPPAERGFLSTCFFRGQARNPKALATCAMTMIKSKLEYIPKDHPVWRE</sequence>
<evidence type="ECO:0008006" key="4">
    <source>
        <dbReference type="Google" id="ProtNLM"/>
    </source>
</evidence>
<protein>
    <recommendedName>
        <fullName evidence="4">Secreted protein</fullName>
    </recommendedName>
</protein>
<name>A0AAE0P0K1_9PEZI</name>
<organism evidence="2 3">
    <name type="scientific">Podospora didyma</name>
    <dbReference type="NCBI Taxonomy" id="330526"/>
    <lineage>
        <taxon>Eukaryota</taxon>
        <taxon>Fungi</taxon>
        <taxon>Dikarya</taxon>
        <taxon>Ascomycota</taxon>
        <taxon>Pezizomycotina</taxon>
        <taxon>Sordariomycetes</taxon>
        <taxon>Sordariomycetidae</taxon>
        <taxon>Sordariales</taxon>
        <taxon>Podosporaceae</taxon>
        <taxon>Podospora</taxon>
    </lineage>
</organism>
<evidence type="ECO:0000256" key="1">
    <source>
        <dbReference type="SAM" id="SignalP"/>
    </source>
</evidence>
<feature type="chain" id="PRO_5042041489" description="Secreted protein" evidence="1">
    <location>
        <begin position="19"/>
        <end position="70"/>
    </location>
</feature>
<reference evidence="2" key="2">
    <citation type="submission" date="2023-06" db="EMBL/GenBank/DDBJ databases">
        <authorList>
            <consortium name="Lawrence Berkeley National Laboratory"/>
            <person name="Haridas S."/>
            <person name="Hensen N."/>
            <person name="Bonometti L."/>
            <person name="Westerberg I."/>
            <person name="Brannstrom I.O."/>
            <person name="Guillou S."/>
            <person name="Cros-Aarteil S."/>
            <person name="Calhoun S."/>
            <person name="Kuo A."/>
            <person name="Mondo S."/>
            <person name="Pangilinan J."/>
            <person name="Riley R."/>
            <person name="LaButti K."/>
            <person name="Andreopoulos B."/>
            <person name="Lipzen A."/>
            <person name="Chen C."/>
            <person name="Yanf M."/>
            <person name="Daum C."/>
            <person name="Ng V."/>
            <person name="Clum A."/>
            <person name="Steindorff A."/>
            <person name="Ohm R."/>
            <person name="Martin F."/>
            <person name="Silar P."/>
            <person name="Natvig D."/>
            <person name="Lalanne C."/>
            <person name="Gautier V."/>
            <person name="Ament-velasquez S.L."/>
            <person name="Kruys A."/>
            <person name="Hutchinson M.I."/>
            <person name="Powell A.J."/>
            <person name="Barry K."/>
            <person name="Miller A.N."/>
            <person name="Grigoriev I.V."/>
            <person name="Debuchy R."/>
            <person name="Gladieux P."/>
            <person name="Thoren M.H."/>
            <person name="Johannesson H."/>
        </authorList>
    </citation>
    <scope>NUCLEOTIDE SEQUENCE</scope>
    <source>
        <strain evidence="2">CBS 232.78</strain>
    </source>
</reference>
<gene>
    <name evidence="2" type="ORF">B0H63DRAFT_130650</name>
</gene>
<accession>A0AAE0P0K1</accession>
<proteinExistence type="predicted"/>
<keyword evidence="3" id="KW-1185">Reference proteome</keyword>